<dbReference type="AlphaFoldDB" id="A0A4Y7SPT5"/>
<comment type="caution">
    <text evidence="2">The sequence shown here is derived from an EMBL/GenBank/DDBJ whole genome shotgun (WGS) entry which is preliminary data.</text>
</comment>
<proteinExistence type="predicted"/>
<accession>A0A4Y7SPT5</accession>
<gene>
    <name evidence="2" type="ORF">FA13DRAFT_1715112</name>
</gene>
<evidence type="ECO:0000313" key="2">
    <source>
        <dbReference type="EMBL" id="TEB23887.1"/>
    </source>
</evidence>
<organism evidence="2 3">
    <name type="scientific">Coprinellus micaceus</name>
    <name type="common">Glistening ink-cap mushroom</name>
    <name type="synonym">Coprinus micaceus</name>
    <dbReference type="NCBI Taxonomy" id="71717"/>
    <lineage>
        <taxon>Eukaryota</taxon>
        <taxon>Fungi</taxon>
        <taxon>Dikarya</taxon>
        <taxon>Basidiomycota</taxon>
        <taxon>Agaricomycotina</taxon>
        <taxon>Agaricomycetes</taxon>
        <taxon>Agaricomycetidae</taxon>
        <taxon>Agaricales</taxon>
        <taxon>Agaricineae</taxon>
        <taxon>Psathyrellaceae</taxon>
        <taxon>Coprinellus</taxon>
    </lineage>
</organism>
<evidence type="ECO:0000313" key="3">
    <source>
        <dbReference type="Proteomes" id="UP000298030"/>
    </source>
</evidence>
<dbReference type="EMBL" id="QPFP01000073">
    <property type="protein sequence ID" value="TEB23887.1"/>
    <property type="molecule type" value="Genomic_DNA"/>
</dbReference>
<evidence type="ECO:0000256" key="1">
    <source>
        <dbReference type="SAM" id="MobiDB-lite"/>
    </source>
</evidence>
<feature type="compositionally biased region" description="Pro residues" evidence="1">
    <location>
        <begin position="172"/>
        <end position="182"/>
    </location>
</feature>
<name>A0A4Y7SPT5_COPMI</name>
<feature type="compositionally biased region" description="Basic and acidic residues" evidence="1">
    <location>
        <begin position="84"/>
        <end position="93"/>
    </location>
</feature>
<keyword evidence="3" id="KW-1185">Reference proteome</keyword>
<protein>
    <submittedName>
        <fullName evidence="2">Uncharacterized protein</fullName>
    </submittedName>
</protein>
<feature type="region of interest" description="Disordered" evidence="1">
    <location>
        <begin position="154"/>
        <end position="182"/>
    </location>
</feature>
<feature type="region of interest" description="Disordered" evidence="1">
    <location>
        <begin position="84"/>
        <end position="112"/>
    </location>
</feature>
<reference evidence="2 3" key="1">
    <citation type="journal article" date="2019" name="Nat. Ecol. Evol.">
        <title>Megaphylogeny resolves global patterns of mushroom evolution.</title>
        <authorList>
            <person name="Varga T."/>
            <person name="Krizsan K."/>
            <person name="Foldi C."/>
            <person name="Dima B."/>
            <person name="Sanchez-Garcia M."/>
            <person name="Sanchez-Ramirez S."/>
            <person name="Szollosi G.J."/>
            <person name="Szarkandi J.G."/>
            <person name="Papp V."/>
            <person name="Albert L."/>
            <person name="Andreopoulos W."/>
            <person name="Angelini C."/>
            <person name="Antonin V."/>
            <person name="Barry K.W."/>
            <person name="Bougher N.L."/>
            <person name="Buchanan P."/>
            <person name="Buyck B."/>
            <person name="Bense V."/>
            <person name="Catcheside P."/>
            <person name="Chovatia M."/>
            <person name="Cooper J."/>
            <person name="Damon W."/>
            <person name="Desjardin D."/>
            <person name="Finy P."/>
            <person name="Geml J."/>
            <person name="Haridas S."/>
            <person name="Hughes K."/>
            <person name="Justo A."/>
            <person name="Karasinski D."/>
            <person name="Kautmanova I."/>
            <person name="Kiss B."/>
            <person name="Kocsube S."/>
            <person name="Kotiranta H."/>
            <person name="LaButti K.M."/>
            <person name="Lechner B.E."/>
            <person name="Liimatainen K."/>
            <person name="Lipzen A."/>
            <person name="Lukacs Z."/>
            <person name="Mihaltcheva S."/>
            <person name="Morgado L.N."/>
            <person name="Niskanen T."/>
            <person name="Noordeloos M.E."/>
            <person name="Ohm R.A."/>
            <person name="Ortiz-Santana B."/>
            <person name="Ovrebo C."/>
            <person name="Racz N."/>
            <person name="Riley R."/>
            <person name="Savchenko A."/>
            <person name="Shiryaev A."/>
            <person name="Soop K."/>
            <person name="Spirin V."/>
            <person name="Szebenyi C."/>
            <person name="Tomsovsky M."/>
            <person name="Tulloss R.E."/>
            <person name="Uehling J."/>
            <person name="Grigoriev I.V."/>
            <person name="Vagvolgyi C."/>
            <person name="Papp T."/>
            <person name="Martin F.M."/>
            <person name="Miettinen O."/>
            <person name="Hibbett D.S."/>
            <person name="Nagy L.G."/>
        </authorList>
    </citation>
    <scope>NUCLEOTIDE SEQUENCE [LARGE SCALE GENOMIC DNA]</scope>
    <source>
        <strain evidence="2 3">FP101781</strain>
    </source>
</reference>
<dbReference type="Proteomes" id="UP000298030">
    <property type="component" value="Unassembled WGS sequence"/>
</dbReference>
<sequence>MGSQLTLKNSFSSGITSAQGQYLLDKKPTKTEYAFRRHANRITVVGWSHLSRLETQSEKPVVAEMALYTSSYGYRSLRPIVDEGRPSKSRDYQRLCGHGNLHSSGGRNSPTRRHRLFGGAQRRNRQGAQNLLQFLSSVLNCRTTTGTPGWYREEREAVGRGPAALSPEYSEGPPPIIENPPI</sequence>